<name>F2DBR7_HORVV</name>
<feature type="region of interest" description="Disordered" evidence="1">
    <location>
        <begin position="20"/>
        <end position="47"/>
    </location>
</feature>
<feature type="compositionally biased region" description="Low complexity" evidence="1">
    <location>
        <begin position="33"/>
        <end position="44"/>
    </location>
</feature>
<feature type="compositionally biased region" description="Basic residues" evidence="1">
    <location>
        <begin position="21"/>
        <end position="30"/>
    </location>
</feature>
<dbReference type="EMBL" id="AK361331">
    <property type="protein sequence ID" value="BAJ92538.1"/>
    <property type="molecule type" value="mRNA"/>
</dbReference>
<proteinExistence type="evidence at transcript level"/>
<accession>F2DBR7</accession>
<evidence type="ECO:0000313" key="2">
    <source>
        <dbReference type="EMBL" id="BAJ92538.1"/>
    </source>
</evidence>
<dbReference type="AlphaFoldDB" id="F2DBR7"/>
<protein>
    <submittedName>
        <fullName evidence="2">Predicted protein</fullName>
    </submittedName>
</protein>
<organism evidence="2">
    <name type="scientific">Hordeum vulgare subsp. vulgare</name>
    <name type="common">Domesticated barley</name>
    <dbReference type="NCBI Taxonomy" id="112509"/>
    <lineage>
        <taxon>Eukaryota</taxon>
        <taxon>Viridiplantae</taxon>
        <taxon>Streptophyta</taxon>
        <taxon>Embryophyta</taxon>
        <taxon>Tracheophyta</taxon>
        <taxon>Spermatophyta</taxon>
        <taxon>Magnoliopsida</taxon>
        <taxon>Liliopsida</taxon>
        <taxon>Poales</taxon>
        <taxon>Poaceae</taxon>
        <taxon>BOP clade</taxon>
        <taxon>Pooideae</taxon>
        <taxon>Triticodae</taxon>
        <taxon>Triticeae</taxon>
        <taxon>Hordeinae</taxon>
        <taxon>Hordeum</taxon>
    </lineage>
</organism>
<reference evidence="2" key="1">
    <citation type="journal article" date="2011" name="Plant Physiol.">
        <title>Comprehensive sequence analysis of 24,783 barley full-length cDNAs derived from 12 clone libraries.</title>
        <authorList>
            <person name="Matsumoto T."/>
            <person name="Tanaka T."/>
            <person name="Sakai H."/>
            <person name="Amano N."/>
            <person name="Kanamori H."/>
            <person name="Kurita K."/>
            <person name="Kikuta A."/>
            <person name="Kamiya K."/>
            <person name="Yamamoto M."/>
            <person name="Ikawa H."/>
            <person name="Fujii N."/>
            <person name="Hori K."/>
            <person name="Itoh T."/>
            <person name="Sato K."/>
        </authorList>
    </citation>
    <scope>NUCLEOTIDE SEQUENCE</scope>
    <source>
        <tissue evidence="2">Shoot</tissue>
    </source>
</reference>
<sequence>MGKACRKYIPARFVVRPRAFTPRRRRRRRHPDVSSPPRDSSPRPGGFAPLWTSVLSLVRGVLRFGAARIDVCSHV</sequence>
<evidence type="ECO:0000256" key="1">
    <source>
        <dbReference type="SAM" id="MobiDB-lite"/>
    </source>
</evidence>